<dbReference type="AlphaFoldDB" id="A0A0B6ZJS3"/>
<gene>
    <name evidence="3" type="primary">ORF68027</name>
</gene>
<sequence length="157" mass="17325">MMRILLLINVCIVLSMSQSEEDCTNTLMDDWVSPLTCKEYTKCLVNVHELDTNEISLEKILQIQEKCQNDLTRLGITCNLDFVSVIEEIHREQTREKLDTTAAVVHSILTTEVSFTATIETPSTTKKATSTTTVTETPSATVAKTPSTAIAETPSTA</sequence>
<protein>
    <submittedName>
        <fullName evidence="3">Uncharacterized protein</fullName>
    </submittedName>
</protein>
<proteinExistence type="predicted"/>
<evidence type="ECO:0000256" key="1">
    <source>
        <dbReference type="SAM" id="MobiDB-lite"/>
    </source>
</evidence>
<feature type="compositionally biased region" description="Polar residues" evidence="1">
    <location>
        <begin position="144"/>
        <end position="157"/>
    </location>
</feature>
<accession>A0A0B6ZJS3</accession>
<feature type="signal peptide" evidence="2">
    <location>
        <begin position="1"/>
        <end position="17"/>
    </location>
</feature>
<organism evidence="3">
    <name type="scientific">Arion vulgaris</name>
    <dbReference type="NCBI Taxonomy" id="1028688"/>
    <lineage>
        <taxon>Eukaryota</taxon>
        <taxon>Metazoa</taxon>
        <taxon>Spiralia</taxon>
        <taxon>Lophotrochozoa</taxon>
        <taxon>Mollusca</taxon>
        <taxon>Gastropoda</taxon>
        <taxon>Heterobranchia</taxon>
        <taxon>Euthyneura</taxon>
        <taxon>Panpulmonata</taxon>
        <taxon>Eupulmonata</taxon>
        <taxon>Stylommatophora</taxon>
        <taxon>Helicina</taxon>
        <taxon>Arionoidea</taxon>
        <taxon>Arionidae</taxon>
        <taxon>Arion</taxon>
    </lineage>
</organism>
<feature type="region of interest" description="Disordered" evidence="1">
    <location>
        <begin position="127"/>
        <end position="157"/>
    </location>
</feature>
<reference evidence="3" key="1">
    <citation type="submission" date="2014-12" db="EMBL/GenBank/DDBJ databases">
        <title>Insight into the proteome of Arion vulgaris.</title>
        <authorList>
            <person name="Aradska J."/>
            <person name="Bulat T."/>
            <person name="Smidak R."/>
            <person name="Sarate P."/>
            <person name="Gangsoo J."/>
            <person name="Sialana F."/>
            <person name="Bilban M."/>
            <person name="Lubec G."/>
        </authorList>
    </citation>
    <scope>NUCLEOTIDE SEQUENCE</scope>
    <source>
        <tissue evidence="3">Skin</tissue>
    </source>
</reference>
<feature type="chain" id="PRO_5002112307" evidence="2">
    <location>
        <begin position="18"/>
        <end position="157"/>
    </location>
</feature>
<name>A0A0B6ZJS3_9EUPU</name>
<evidence type="ECO:0000313" key="3">
    <source>
        <dbReference type="EMBL" id="CEK68869.1"/>
    </source>
</evidence>
<feature type="non-terminal residue" evidence="3">
    <location>
        <position position="157"/>
    </location>
</feature>
<dbReference type="EMBL" id="HACG01022004">
    <property type="protein sequence ID" value="CEK68869.1"/>
    <property type="molecule type" value="Transcribed_RNA"/>
</dbReference>
<keyword evidence="2" id="KW-0732">Signal</keyword>
<evidence type="ECO:0000256" key="2">
    <source>
        <dbReference type="SAM" id="SignalP"/>
    </source>
</evidence>
<feature type="compositionally biased region" description="Low complexity" evidence="1">
    <location>
        <begin position="127"/>
        <end position="143"/>
    </location>
</feature>